<evidence type="ECO:0000313" key="7">
    <source>
        <dbReference type="Proteomes" id="UP001159042"/>
    </source>
</evidence>
<dbReference type="PROSITE" id="PS50076">
    <property type="entry name" value="DNAJ_2"/>
    <property type="match status" value="1"/>
</dbReference>
<dbReference type="InterPro" id="IPR009073">
    <property type="entry name" value="HscB_oligo_C"/>
</dbReference>
<dbReference type="EMBL" id="JANEYG010000041">
    <property type="protein sequence ID" value="KAJ8916516.1"/>
    <property type="molecule type" value="Genomic_DNA"/>
</dbReference>
<accession>A0AAV8VPZ6</accession>
<dbReference type="PANTHER" id="PTHR14021">
    <property type="entry name" value="IRON-SULFUR CLUSTER CO-CHAPERONE PROTEIN HSCB"/>
    <property type="match status" value="1"/>
</dbReference>
<evidence type="ECO:0000259" key="5">
    <source>
        <dbReference type="PROSITE" id="PS50076"/>
    </source>
</evidence>
<sequence length="292" mass="32611">MPHFRLETNVPQDKIPADLPAKICGVLAKSLGKPINYCVATVVGGVPMSWGGTSDPAAQATLMSIGALGVVQNKKHAKALYEIVTQSIGVKPDSTVCWKCGLERTSPRVFCEKCDAVQAPPQSDNYFKVFDMPEKFHLDQSELRNKFRELQSFLHPDKFSNRTDEEQTISAEYSSLLNKAYSNLQAPLQRAEHLLKLKGESIEEDQSVDDPKFLMTVMELNEEVENAGDDSAKLKELNAKNKAEVERILEEIDGFFKMNDIQAAKLSIVKLKYFNSLSKRINATLRELGQSD</sequence>
<dbReference type="Pfam" id="PF07743">
    <property type="entry name" value="HSCB_C"/>
    <property type="match status" value="1"/>
</dbReference>
<evidence type="ECO:0000256" key="2">
    <source>
        <dbReference type="ARBA" id="ARBA00010476"/>
    </source>
</evidence>
<dbReference type="Proteomes" id="UP001159042">
    <property type="component" value="Unassembled WGS sequence"/>
</dbReference>
<dbReference type="InterPro" id="IPR014347">
    <property type="entry name" value="Tautomerase/MIF_sf"/>
</dbReference>
<keyword evidence="7" id="KW-1185">Reference proteome</keyword>
<dbReference type="SUPFAM" id="SSF47144">
    <property type="entry name" value="HSC20 (HSCB), C-terminal oligomerisation domain"/>
    <property type="match status" value="1"/>
</dbReference>
<feature type="coiled-coil region" evidence="4">
    <location>
        <begin position="217"/>
        <end position="251"/>
    </location>
</feature>
<dbReference type="InterPro" id="IPR036386">
    <property type="entry name" value="HscB_C_sf"/>
</dbReference>
<dbReference type="HAMAP" id="MF_00682">
    <property type="entry name" value="HscB"/>
    <property type="match status" value="1"/>
</dbReference>
<dbReference type="Gene3D" id="1.10.287.110">
    <property type="entry name" value="DnaJ domain"/>
    <property type="match status" value="1"/>
</dbReference>
<dbReference type="InterPro" id="IPR036869">
    <property type="entry name" value="J_dom_sf"/>
</dbReference>
<dbReference type="Pfam" id="PF01187">
    <property type="entry name" value="MIF"/>
    <property type="match status" value="1"/>
</dbReference>
<evidence type="ECO:0000256" key="3">
    <source>
        <dbReference type="ARBA" id="ARBA00023186"/>
    </source>
</evidence>
<dbReference type="Gene3D" id="1.20.1280.20">
    <property type="entry name" value="HscB, C-terminal domain"/>
    <property type="match status" value="1"/>
</dbReference>
<dbReference type="InterPro" id="IPR001398">
    <property type="entry name" value="Macrophage_inhib_fac"/>
</dbReference>
<protein>
    <recommendedName>
        <fullName evidence="5">J domain-containing protein</fullName>
    </recommendedName>
</protein>
<dbReference type="NCBIfam" id="TIGR00714">
    <property type="entry name" value="hscB"/>
    <property type="match status" value="1"/>
</dbReference>
<organism evidence="6 7">
    <name type="scientific">Exocentrus adspersus</name>
    <dbReference type="NCBI Taxonomy" id="1586481"/>
    <lineage>
        <taxon>Eukaryota</taxon>
        <taxon>Metazoa</taxon>
        <taxon>Ecdysozoa</taxon>
        <taxon>Arthropoda</taxon>
        <taxon>Hexapoda</taxon>
        <taxon>Insecta</taxon>
        <taxon>Pterygota</taxon>
        <taxon>Neoptera</taxon>
        <taxon>Endopterygota</taxon>
        <taxon>Coleoptera</taxon>
        <taxon>Polyphaga</taxon>
        <taxon>Cucujiformia</taxon>
        <taxon>Chrysomeloidea</taxon>
        <taxon>Cerambycidae</taxon>
        <taxon>Lamiinae</taxon>
        <taxon>Acanthocinini</taxon>
        <taxon>Exocentrus</taxon>
    </lineage>
</organism>
<evidence type="ECO:0000256" key="4">
    <source>
        <dbReference type="SAM" id="Coils"/>
    </source>
</evidence>
<dbReference type="GO" id="GO:0001671">
    <property type="term" value="F:ATPase activator activity"/>
    <property type="evidence" value="ECO:0007669"/>
    <property type="project" value="InterPro"/>
</dbReference>
<keyword evidence="3" id="KW-0143">Chaperone</keyword>
<dbReference type="GO" id="GO:0044571">
    <property type="term" value="P:[2Fe-2S] cluster assembly"/>
    <property type="evidence" value="ECO:0007669"/>
    <property type="project" value="InterPro"/>
</dbReference>
<evidence type="ECO:0000256" key="1">
    <source>
        <dbReference type="ARBA" id="ARBA00005851"/>
    </source>
</evidence>
<comment type="caution">
    <text evidence="6">The sequence shown here is derived from an EMBL/GenBank/DDBJ whole genome shotgun (WGS) entry which is preliminary data.</text>
</comment>
<name>A0AAV8VPZ6_9CUCU</name>
<dbReference type="GO" id="GO:0005739">
    <property type="term" value="C:mitochondrion"/>
    <property type="evidence" value="ECO:0007669"/>
    <property type="project" value="TreeGrafter"/>
</dbReference>
<dbReference type="AlphaFoldDB" id="A0AAV8VPZ6"/>
<evidence type="ECO:0000313" key="6">
    <source>
        <dbReference type="EMBL" id="KAJ8916516.1"/>
    </source>
</evidence>
<dbReference type="GO" id="GO:0051087">
    <property type="term" value="F:protein-folding chaperone binding"/>
    <property type="evidence" value="ECO:0007669"/>
    <property type="project" value="InterPro"/>
</dbReference>
<comment type="similarity">
    <text evidence="2">Belongs to the HscB family.</text>
</comment>
<feature type="domain" description="J" evidence="5">
    <location>
        <begin position="125"/>
        <end position="197"/>
    </location>
</feature>
<dbReference type="SMART" id="SM00271">
    <property type="entry name" value="DnaJ"/>
    <property type="match status" value="1"/>
</dbReference>
<dbReference type="PANTHER" id="PTHR14021:SF15">
    <property type="entry name" value="IRON-SULFUR CLUSTER CO-CHAPERONE PROTEIN HSCB"/>
    <property type="match status" value="1"/>
</dbReference>
<gene>
    <name evidence="6" type="ORF">NQ315_000158</name>
</gene>
<comment type="similarity">
    <text evidence="1">Belongs to the MIF family.</text>
</comment>
<keyword evidence="4" id="KW-0175">Coiled coil</keyword>
<dbReference type="InterPro" id="IPR001623">
    <property type="entry name" value="DnaJ_domain"/>
</dbReference>
<dbReference type="GO" id="GO:0051259">
    <property type="term" value="P:protein complex oligomerization"/>
    <property type="evidence" value="ECO:0007669"/>
    <property type="project" value="InterPro"/>
</dbReference>
<dbReference type="InterPro" id="IPR004640">
    <property type="entry name" value="HscB"/>
</dbReference>
<dbReference type="SUPFAM" id="SSF46565">
    <property type="entry name" value="Chaperone J-domain"/>
    <property type="match status" value="1"/>
</dbReference>
<dbReference type="SUPFAM" id="SSF55331">
    <property type="entry name" value="Tautomerase/MIF"/>
    <property type="match status" value="1"/>
</dbReference>
<dbReference type="Gene3D" id="3.30.429.10">
    <property type="entry name" value="Macrophage Migration Inhibitory Factor"/>
    <property type="match status" value="1"/>
</dbReference>
<proteinExistence type="inferred from homology"/>
<reference evidence="6 7" key="1">
    <citation type="journal article" date="2023" name="Insect Mol. Biol.">
        <title>Genome sequencing provides insights into the evolution of gene families encoding plant cell wall-degrading enzymes in longhorned beetles.</title>
        <authorList>
            <person name="Shin N.R."/>
            <person name="Okamura Y."/>
            <person name="Kirsch R."/>
            <person name="Pauchet Y."/>
        </authorList>
    </citation>
    <scope>NUCLEOTIDE SEQUENCE [LARGE SCALE GENOMIC DNA]</scope>
    <source>
        <strain evidence="6">EAD_L_NR</strain>
    </source>
</reference>
<dbReference type="CDD" id="cd06257">
    <property type="entry name" value="DnaJ"/>
    <property type="match status" value="1"/>
</dbReference>